<keyword evidence="1" id="KW-1133">Transmembrane helix</keyword>
<dbReference type="EMBL" id="BTSX01000002">
    <property type="protein sequence ID" value="GMS82857.1"/>
    <property type="molecule type" value="Genomic_DNA"/>
</dbReference>
<comment type="caution">
    <text evidence="2">The sequence shown here is derived from an EMBL/GenBank/DDBJ whole genome shotgun (WGS) entry which is preliminary data.</text>
</comment>
<evidence type="ECO:0000313" key="3">
    <source>
        <dbReference type="Proteomes" id="UP001432027"/>
    </source>
</evidence>
<proteinExistence type="predicted"/>
<feature type="non-terminal residue" evidence="2">
    <location>
        <position position="1"/>
    </location>
</feature>
<gene>
    <name evidence="2" type="ORF">PENTCL1PPCAC_5032</name>
</gene>
<evidence type="ECO:0008006" key="4">
    <source>
        <dbReference type="Google" id="ProtNLM"/>
    </source>
</evidence>
<keyword evidence="1" id="KW-0812">Transmembrane</keyword>
<dbReference type="AlphaFoldDB" id="A0AAV5SHL8"/>
<name>A0AAV5SHL8_9BILA</name>
<keyword evidence="3" id="KW-1185">Reference proteome</keyword>
<evidence type="ECO:0000256" key="1">
    <source>
        <dbReference type="SAM" id="Phobius"/>
    </source>
</evidence>
<dbReference type="Proteomes" id="UP001432027">
    <property type="component" value="Unassembled WGS sequence"/>
</dbReference>
<evidence type="ECO:0000313" key="2">
    <source>
        <dbReference type="EMBL" id="GMS82857.1"/>
    </source>
</evidence>
<sequence>FFDFEHYDTFQRHSQYCSTTVMLITMSVYIFIICYLKALLQSTAHRTIPHGVLSTTVSLLILC</sequence>
<keyword evidence="1" id="KW-0472">Membrane</keyword>
<reference evidence="2" key="1">
    <citation type="submission" date="2023-10" db="EMBL/GenBank/DDBJ databases">
        <title>Genome assembly of Pristionchus species.</title>
        <authorList>
            <person name="Yoshida K."/>
            <person name="Sommer R.J."/>
        </authorList>
    </citation>
    <scope>NUCLEOTIDE SEQUENCE</scope>
    <source>
        <strain evidence="2">RS0144</strain>
    </source>
</reference>
<organism evidence="2 3">
    <name type="scientific">Pristionchus entomophagus</name>
    <dbReference type="NCBI Taxonomy" id="358040"/>
    <lineage>
        <taxon>Eukaryota</taxon>
        <taxon>Metazoa</taxon>
        <taxon>Ecdysozoa</taxon>
        <taxon>Nematoda</taxon>
        <taxon>Chromadorea</taxon>
        <taxon>Rhabditida</taxon>
        <taxon>Rhabditina</taxon>
        <taxon>Diplogasteromorpha</taxon>
        <taxon>Diplogasteroidea</taxon>
        <taxon>Neodiplogasteridae</taxon>
        <taxon>Pristionchus</taxon>
    </lineage>
</organism>
<accession>A0AAV5SHL8</accession>
<feature type="transmembrane region" description="Helical" evidence="1">
    <location>
        <begin position="20"/>
        <end position="40"/>
    </location>
</feature>
<protein>
    <recommendedName>
        <fullName evidence="4">G protein-coupled receptor</fullName>
    </recommendedName>
</protein>